<feature type="domain" description="Flagellar hook-length control protein-like C-terminal" evidence="2">
    <location>
        <begin position="362"/>
        <end position="435"/>
    </location>
</feature>
<dbReference type="EMBL" id="APML01000004">
    <property type="protein sequence ID" value="ENH98236.1"/>
    <property type="molecule type" value="Genomic_DNA"/>
</dbReference>
<dbReference type="eggNOG" id="COG3144">
    <property type="taxonomic scope" value="Bacteria"/>
</dbReference>
<feature type="region of interest" description="Disordered" evidence="1">
    <location>
        <begin position="435"/>
        <end position="486"/>
    </location>
</feature>
<proteinExistence type="predicted"/>
<organism evidence="3 4">
    <name type="scientific">Gracilibacillus halophilus YIM-C55.5</name>
    <dbReference type="NCBI Taxonomy" id="1308866"/>
    <lineage>
        <taxon>Bacteria</taxon>
        <taxon>Bacillati</taxon>
        <taxon>Bacillota</taxon>
        <taxon>Bacilli</taxon>
        <taxon>Bacillales</taxon>
        <taxon>Bacillaceae</taxon>
        <taxon>Gracilibacillus</taxon>
    </lineage>
</organism>
<accession>N4WYV7</accession>
<evidence type="ECO:0000256" key="1">
    <source>
        <dbReference type="SAM" id="MobiDB-lite"/>
    </source>
</evidence>
<dbReference type="InterPro" id="IPR021136">
    <property type="entry name" value="Flagellar_hook_control-like_C"/>
</dbReference>
<sequence length="486" mass="55244">MFVQPANVAANIMQQTTTSQENTKGNTSFRQMLLGTNASSEGQSLLQTMNQQNQASIRKFLQQASHEDVQSILKNFSQALSPEVSKDRMTQLFNEMGISLNEKELQLIVESMSENTQNVQSELQNMTTDELQTIIGKLSQAAQNQLSDQEKNQLLSELTSIGENEKLDLNQLFQPFDQSWLQILQSSSTSSSSDTSNVKEEAQSLWNQVKSLLQKLQSNGSSKDMKQLLNVLQQWTQLAKSDGQALASVMQSIPNQQSKAVWQKLLENYQSRASVSNQYQSPTKVTQQDLSRWLQHALDNQDVSLKQEMTQTRSDSTLMMNQQPTSKVQQYVMHVQQTNQTQEVNQKQMLDQFQQILKSSQFMKTANGSNQLSIRMQPENLGNMTVRFTQINGEMAVKMIVSSQAAKEMLEGNMAQLRHMFSPHQVVVEKQDMTTTFSSQQKLADDNNPSDSDTQSQEQEDWEENENDDEQQEETSFFDLLMDQKV</sequence>
<dbReference type="STRING" id="1308866.J416_00784"/>
<dbReference type="AlphaFoldDB" id="N4WYV7"/>
<name>N4WYV7_9BACI</name>
<dbReference type="Proteomes" id="UP000012283">
    <property type="component" value="Unassembled WGS sequence"/>
</dbReference>
<dbReference type="CDD" id="cd17470">
    <property type="entry name" value="T3SS_Flik_C"/>
    <property type="match status" value="1"/>
</dbReference>
<dbReference type="RefSeq" id="WP_003462892.1">
    <property type="nucleotide sequence ID" value="NZ_APML01000004.1"/>
</dbReference>
<feature type="compositionally biased region" description="Polar residues" evidence="1">
    <location>
        <begin position="435"/>
        <end position="456"/>
    </location>
</feature>
<gene>
    <name evidence="3" type="ORF">J416_00784</name>
</gene>
<evidence type="ECO:0000313" key="4">
    <source>
        <dbReference type="Proteomes" id="UP000012283"/>
    </source>
</evidence>
<protein>
    <recommendedName>
        <fullName evidence="2">Flagellar hook-length control protein-like C-terminal domain-containing protein</fullName>
    </recommendedName>
</protein>
<dbReference type="Pfam" id="PF02120">
    <property type="entry name" value="Flg_hook"/>
    <property type="match status" value="1"/>
</dbReference>
<comment type="caution">
    <text evidence="3">The sequence shown here is derived from an EMBL/GenBank/DDBJ whole genome shotgun (WGS) entry which is preliminary data.</text>
</comment>
<dbReference type="Gene3D" id="3.30.750.140">
    <property type="match status" value="1"/>
</dbReference>
<feature type="compositionally biased region" description="Acidic residues" evidence="1">
    <location>
        <begin position="458"/>
        <end position="473"/>
    </location>
</feature>
<dbReference type="InterPro" id="IPR038610">
    <property type="entry name" value="FliK-like_C_sf"/>
</dbReference>
<dbReference type="PATRIC" id="fig|1308866.3.peg.160"/>
<reference evidence="3 4" key="1">
    <citation type="submission" date="2013-03" db="EMBL/GenBank/DDBJ databases">
        <title>Draft genome sequence of Gracibacillus halophilus YIM-C55.5, a moderately halophilic and thermophilic organism from the Xiaochaidamu salt lake.</title>
        <authorList>
            <person name="Sugumar T."/>
            <person name="Polireddy D.R."/>
            <person name="Antony A."/>
            <person name="Madhava Y.R."/>
            <person name="Sivakumar N."/>
        </authorList>
    </citation>
    <scope>NUCLEOTIDE SEQUENCE [LARGE SCALE GENOMIC DNA]</scope>
    <source>
        <strain evidence="3 4">YIM-C55.5</strain>
    </source>
</reference>
<evidence type="ECO:0000313" key="3">
    <source>
        <dbReference type="EMBL" id="ENH98236.1"/>
    </source>
</evidence>
<keyword evidence="4" id="KW-1185">Reference proteome</keyword>
<evidence type="ECO:0000259" key="2">
    <source>
        <dbReference type="Pfam" id="PF02120"/>
    </source>
</evidence>